<accession>A0ABQ1BE60</accession>
<gene>
    <name evidence="2" type="ORF">IFM53868_10427</name>
</gene>
<feature type="transmembrane region" description="Helical" evidence="1">
    <location>
        <begin position="104"/>
        <end position="124"/>
    </location>
</feature>
<keyword evidence="1" id="KW-0472">Membrane</keyword>
<comment type="caution">
    <text evidence="2">The sequence shown here is derived from an EMBL/GenBank/DDBJ whole genome shotgun (WGS) entry which is preliminary data.</text>
</comment>
<evidence type="ECO:0000313" key="3">
    <source>
        <dbReference type="Proteomes" id="UP000465266"/>
    </source>
</evidence>
<sequence length="239" mass="27139">MDAVKQHADKTLLQPGSTELDLARSDTSLTIETEYVRMLLELQDIHWLYNFMASLAAWMLLAGYLVIHGTFTSLQRSDTITNKMAQNDAEKAVLKTIQNPPLVAIAWVLLGIGVATMSFLFYRWRRNYLWLISRLFMYVQRRKTDGGWLTKEKITSPTLLNTAAGLLTTLINVYTAKNKYWSIMALLTVAVSGVLAASSAGLTVVYKFWKLRIVEEEHAREIRAGIRKVHLSDSQEQAR</sequence>
<keyword evidence="3" id="KW-1185">Reference proteome</keyword>
<dbReference type="EMBL" id="BLKG01000229">
    <property type="protein sequence ID" value="GFF99723.1"/>
    <property type="molecule type" value="Genomic_DNA"/>
</dbReference>
<proteinExistence type="predicted"/>
<feature type="transmembrane region" description="Helical" evidence="1">
    <location>
        <begin position="47"/>
        <end position="67"/>
    </location>
</feature>
<evidence type="ECO:0000313" key="2">
    <source>
        <dbReference type="EMBL" id="GFF99723.1"/>
    </source>
</evidence>
<organism evidence="2 3">
    <name type="scientific">Aspergillus udagawae</name>
    <dbReference type="NCBI Taxonomy" id="91492"/>
    <lineage>
        <taxon>Eukaryota</taxon>
        <taxon>Fungi</taxon>
        <taxon>Dikarya</taxon>
        <taxon>Ascomycota</taxon>
        <taxon>Pezizomycotina</taxon>
        <taxon>Eurotiomycetes</taxon>
        <taxon>Eurotiomycetidae</taxon>
        <taxon>Eurotiales</taxon>
        <taxon>Aspergillaceae</taxon>
        <taxon>Aspergillus</taxon>
        <taxon>Aspergillus subgen. Fumigati</taxon>
    </lineage>
</organism>
<feature type="transmembrane region" description="Helical" evidence="1">
    <location>
        <begin position="181"/>
        <end position="206"/>
    </location>
</feature>
<dbReference type="Proteomes" id="UP000465266">
    <property type="component" value="Unassembled WGS sequence"/>
</dbReference>
<keyword evidence="1" id="KW-1133">Transmembrane helix</keyword>
<protein>
    <submittedName>
        <fullName evidence="2">Uncharacterized protein</fullName>
    </submittedName>
</protein>
<name>A0ABQ1BE60_9EURO</name>
<evidence type="ECO:0000256" key="1">
    <source>
        <dbReference type="SAM" id="Phobius"/>
    </source>
</evidence>
<keyword evidence="1" id="KW-0812">Transmembrane</keyword>
<feature type="transmembrane region" description="Helical" evidence="1">
    <location>
        <begin position="158"/>
        <end position="175"/>
    </location>
</feature>
<reference evidence="2 3" key="1">
    <citation type="submission" date="2020-01" db="EMBL/GenBank/DDBJ databases">
        <title>Draft genome sequence of Aspergillus udagawae IFM 53868.</title>
        <authorList>
            <person name="Takahashi H."/>
            <person name="Yaguchi T."/>
        </authorList>
    </citation>
    <scope>NUCLEOTIDE SEQUENCE [LARGE SCALE GENOMIC DNA]</scope>
    <source>
        <strain evidence="2 3">IFM 53868</strain>
    </source>
</reference>